<proteinExistence type="evidence at transcript level"/>
<dbReference type="Gene3D" id="3.30.1390.20">
    <property type="entry name" value="Ribosomal protein L30, ferredoxin-like fold domain"/>
    <property type="match status" value="1"/>
</dbReference>
<accession>T2M8D9</accession>
<keyword evidence="3" id="KW-0809">Transit peptide</keyword>
<keyword evidence="5" id="KW-0496">Mitochondrion</keyword>
<dbReference type="InterPro" id="IPR016082">
    <property type="entry name" value="Ribosomal_uL30_ferredoxin-like"/>
</dbReference>
<organism evidence="10">
    <name type="scientific">Hydra vulgaris</name>
    <name type="common">Hydra</name>
    <name type="synonym">Hydra attenuata</name>
    <dbReference type="NCBI Taxonomy" id="6087"/>
    <lineage>
        <taxon>Eukaryota</taxon>
        <taxon>Metazoa</taxon>
        <taxon>Cnidaria</taxon>
        <taxon>Hydrozoa</taxon>
        <taxon>Hydroidolina</taxon>
        <taxon>Anthoathecata</taxon>
        <taxon>Aplanulata</taxon>
        <taxon>Hydridae</taxon>
        <taxon>Hydra</taxon>
    </lineage>
</organism>
<dbReference type="InterPro" id="IPR036919">
    <property type="entry name" value="Ribo_uL30_ferredoxin-like_sf"/>
</dbReference>
<name>T2M8D9_HYDVU</name>
<evidence type="ECO:0000256" key="1">
    <source>
        <dbReference type="ARBA" id="ARBA00004173"/>
    </source>
</evidence>
<dbReference type="CDD" id="cd00355">
    <property type="entry name" value="Ribosomal_L30_like"/>
    <property type="match status" value="1"/>
</dbReference>
<evidence type="ECO:0000256" key="6">
    <source>
        <dbReference type="ARBA" id="ARBA00023274"/>
    </source>
</evidence>
<protein>
    <recommendedName>
        <fullName evidence="7">Large ribosomal subunit protein uL30m</fullName>
    </recommendedName>
    <alternativeName>
        <fullName evidence="8">39S ribosomal protein L30, mitochondrial</fullName>
    </alternativeName>
</protein>
<evidence type="ECO:0000256" key="7">
    <source>
        <dbReference type="ARBA" id="ARBA00035281"/>
    </source>
</evidence>
<dbReference type="GO" id="GO:0005743">
    <property type="term" value="C:mitochondrial inner membrane"/>
    <property type="evidence" value="ECO:0007669"/>
    <property type="project" value="UniProtKB-ARBA"/>
</dbReference>
<comment type="similarity">
    <text evidence="2">Belongs to the universal ribosomal protein uL30 family.</text>
</comment>
<evidence type="ECO:0000256" key="2">
    <source>
        <dbReference type="ARBA" id="ARBA00007594"/>
    </source>
</evidence>
<evidence type="ECO:0000256" key="4">
    <source>
        <dbReference type="ARBA" id="ARBA00022980"/>
    </source>
</evidence>
<keyword evidence="6" id="KW-0687">Ribonucleoprotein</keyword>
<dbReference type="GO" id="GO:0015934">
    <property type="term" value="C:large ribosomal subunit"/>
    <property type="evidence" value="ECO:0007669"/>
    <property type="project" value="InterPro"/>
</dbReference>
<feature type="non-terminal residue" evidence="10">
    <location>
        <position position="1"/>
    </location>
</feature>
<dbReference type="SUPFAM" id="SSF55129">
    <property type="entry name" value="Ribosomal protein L30p/L7e"/>
    <property type="match status" value="1"/>
</dbReference>
<dbReference type="GO" id="GO:0006412">
    <property type="term" value="P:translation"/>
    <property type="evidence" value="ECO:0007669"/>
    <property type="project" value="InterPro"/>
</dbReference>
<evidence type="ECO:0000259" key="9">
    <source>
        <dbReference type="Pfam" id="PF00327"/>
    </source>
</evidence>
<evidence type="ECO:0000256" key="8">
    <source>
        <dbReference type="ARBA" id="ARBA00035356"/>
    </source>
</evidence>
<dbReference type="GO" id="GO:0003735">
    <property type="term" value="F:structural constituent of ribosome"/>
    <property type="evidence" value="ECO:0007669"/>
    <property type="project" value="InterPro"/>
</dbReference>
<evidence type="ECO:0000313" key="10">
    <source>
        <dbReference type="EMBL" id="CDG68538.1"/>
    </source>
</evidence>
<dbReference type="PANTHER" id="PTHR15892:SF2">
    <property type="entry name" value="LARGE RIBOSOMAL SUBUNIT PROTEIN UL30M"/>
    <property type="match status" value="1"/>
</dbReference>
<feature type="domain" description="Large ribosomal subunit protein uL30-like ferredoxin-like fold" evidence="9">
    <location>
        <begin position="25"/>
        <end position="74"/>
    </location>
</feature>
<dbReference type="Pfam" id="PF00327">
    <property type="entry name" value="Ribosomal_L30"/>
    <property type="match status" value="1"/>
</dbReference>
<reference evidence="10" key="1">
    <citation type="journal article" date="2013" name="Genome Biol. Evol.">
        <title>Punctuated emergences of genetic and phenotypic innovations in eumetazoan, bilaterian, euteleostome, and hominidae ancestors.</title>
        <authorList>
            <person name="Wenger Y."/>
            <person name="Galliot B."/>
        </authorList>
    </citation>
    <scope>NUCLEOTIDE SEQUENCE</scope>
    <source>
        <tissue evidence="10">Whole animals</tissue>
    </source>
</reference>
<gene>
    <name evidence="10" type="primary">MRPL30</name>
</gene>
<dbReference type="InterPro" id="IPR005996">
    <property type="entry name" value="Ribosomal_uL30_bac-type"/>
</dbReference>
<dbReference type="PANTHER" id="PTHR15892">
    <property type="entry name" value="MITOCHONDRIAL RIBOSOMAL PROTEIN L30"/>
    <property type="match status" value="1"/>
</dbReference>
<dbReference type="FunFam" id="3.30.1390.20:FF:000005">
    <property type="entry name" value="39S ribosomal protein L30, mitochondrial"/>
    <property type="match status" value="1"/>
</dbReference>
<evidence type="ECO:0000256" key="5">
    <source>
        <dbReference type="ARBA" id="ARBA00023128"/>
    </source>
</evidence>
<dbReference type="AlphaFoldDB" id="T2M8D9"/>
<keyword evidence="4 10" id="KW-0689">Ribosomal protein</keyword>
<dbReference type="EMBL" id="HAAD01002306">
    <property type="protein sequence ID" value="CDG68538.1"/>
    <property type="molecule type" value="mRNA"/>
</dbReference>
<dbReference type="OrthoDB" id="9973389at2759"/>
<evidence type="ECO:0000256" key="3">
    <source>
        <dbReference type="ARBA" id="ARBA00022946"/>
    </source>
</evidence>
<sequence length="198" mass="23347">LIKTILKMAANIAKLTNHVPHKLHLVTLVGSGMRRPYWEKRCLKDLGLIKRYTKIVVKNTPQINERLQMIKKLITVQPIIIQNEQLSNPELSHLKDSLIQENKSIGDWNKISGIFLNEQGVFDKSKYEKYLEQFPEDELKKVLSKSHILHSELLNRDFDMEEEAKIQHKGDKIELFFKKQTAKMKFRLAHRKINFTKY</sequence>
<comment type="subcellular location">
    <subcellularLocation>
        <location evidence="1">Mitochondrion</location>
    </subcellularLocation>
</comment>